<name>A0A164ZIL4_9AGAM</name>
<dbReference type="PANTHER" id="PTHR15615:SF27">
    <property type="entry name" value="PHO85 CYCLIN CLG1"/>
    <property type="match status" value="1"/>
</dbReference>
<dbReference type="GO" id="GO:0000307">
    <property type="term" value="C:cyclin-dependent protein kinase holoenzyme complex"/>
    <property type="evidence" value="ECO:0007669"/>
    <property type="project" value="TreeGrafter"/>
</dbReference>
<gene>
    <name evidence="2" type="ORF">SISNIDRAFT_493055</name>
</gene>
<organism evidence="2 3">
    <name type="scientific">Sistotremastrum niveocremeum HHB9708</name>
    <dbReference type="NCBI Taxonomy" id="1314777"/>
    <lineage>
        <taxon>Eukaryota</taxon>
        <taxon>Fungi</taxon>
        <taxon>Dikarya</taxon>
        <taxon>Basidiomycota</taxon>
        <taxon>Agaricomycotina</taxon>
        <taxon>Agaricomycetes</taxon>
        <taxon>Sistotremastrales</taxon>
        <taxon>Sistotremastraceae</taxon>
        <taxon>Sertulicium</taxon>
        <taxon>Sertulicium niveocremeum</taxon>
    </lineage>
</organism>
<feature type="compositionally biased region" description="Low complexity" evidence="1">
    <location>
        <begin position="146"/>
        <end position="160"/>
    </location>
</feature>
<dbReference type="GO" id="GO:0005634">
    <property type="term" value="C:nucleus"/>
    <property type="evidence" value="ECO:0007669"/>
    <property type="project" value="TreeGrafter"/>
</dbReference>
<evidence type="ECO:0000313" key="3">
    <source>
        <dbReference type="Proteomes" id="UP000076722"/>
    </source>
</evidence>
<dbReference type="EMBL" id="KV419396">
    <property type="protein sequence ID" value="KZS97750.1"/>
    <property type="molecule type" value="Genomic_DNA"/>
</dbReference>
<proteinExistence type="predicted"/>
<dbReference type="CDD" id="cd20557">
    <property type="entry name" value="CYCLIN_ScPCL1-like"/>
    <property type="match status" value="1"/>
</dbReference>
<dbReference type="Proteomes" id="UP000076722">
    <property type="component" value="Unassembled WGS sequence"/>
</dbReference>
<dbReference type="PANTHER" id="PTHR15615">
    <property type="match status" value="1"/>
</dbReference>
<evidence type="ECO:0008006" key="4">
    <source>
        <dbReference type="Google" id="ProtNLM"/>
    </source>
</evidence>
<dbReference type="STRING" id="1314777.A0A164ZIL4"/>
<dbReference type="InterPro" id="IPR013922">
    <property type="entry name" value="Cyclin_PHO80-like"/>
</dbReference>
<evidence type="ECO:0000313" key="2">
    <source>
        <dbReference type="EMBL" id="KZS97750.1"/>
    </source>
</evidence>
<feature type="region of interest" description="Disordered" evidence="1">
    <location>
        <begin position="90"/>
        <end position="211"/>
    </location>
</feature>
<reference evidence="2 3" key="1">
    <citation type="journal article" date="2016" name="Mol. Biol. Evol.">
        <title>Comparative Genomics of Early-Diverging Mushroom-Forming Fungi Provides Insights into the Origins of Lignocellulose Decay Capabilities.</title>
        <authorList>
            <person name="Nagy L.G."/>
            <person name="Riley R."/>
            <person name="Tritt A."/>
            <person name="Adam C."/>
            <person name="Daum C."/>
            <person name="Floudas D."/>
            <person name="Sun H."/>
            <person name="Yadav J.S."/>
            <person name="Pangilinan J."/>
            <person name="Larsson K.H."/>
            <person name="Matsuura K."/>
            <person name="Barry K."/>
            <person name="Labutti K."/>
            <person name="Kuo R."/>
            <person name="Ohm R.A."/>
            <person name="Bhattacharya S.S."/>
            <person name="Shirouzu T."/>
            <person name="Yoshinaga Y."/>
            <person name="Martin F.M."/>
            <person name="Grigoriev I.V."/>
            <person name="Hibbett D.S."/>
        </authorList>
    </citation>
    <scope>NUCLEOTIDE SEQUENCE [LARGE SCALE GENOMIC DNA]</scope>
    <source>
        <strain evidence="2 3">HHB9708</strain>
    </source>
</reference>
<protein>
    <recommendedName>
        <fullName evidence="4">Cyclin N-terminal domain-containing protein</fullName>
    </recommendedName>
</protein>
<accession>A0A164ZIL4</accession>
<feature type="compositionally biased region" description="Polar residues" evidence="1">
    <location>
        <begin position="107"/>
        <end position="124"/>
    </location>
</feature>
<dbReference type="AlphaFoldDB" id="A0A164ZIL4"/>
<dbReference type="GO" id="GO:0016538">
    <property type="term" value="F:cyclin-dependent protein serine/threonine kinase regulator activity"/>
    <property type="evidence" value="ECO:0007669"/>
    <property type="project" value="TreeGrafter"/>
</dbReference>
<sequence>MPVPIPRREPAHHVLKPAPNKSDLQYLLHSIPDIPDGPPPAFSTRERWIDSLPPWRRDKLRHVNDERDDASISLPKFLSEGEFFDPPHMIHEMPPIDDPMALDSDVAFSNPSSHQTSRYPTNSHYDPLLARNVGHEPASSNHSRRSSSSSTRLSSVHDSSLQSFKGCHSTTDSQDKTFQVPRPDEKAQHEHVSHGQHVRNHTGQSAMAADSPSALSTVAPSASPSYAKSCEALAQWTAQYLWKVTTQGLSLPSTHVCSDTFVETFPTEPHKYLAESIHSVFLSTLIQPSVVILALQYISRLPVHLGLRRTTQGTVHEFRKLYIGDVISENRALGFSNATYASFKLFVIAVILSNKVLDDHVFTLKTWTEVSGISLDVLNKLEWLSLDLLSHELSLSPQEWGNWVHDLSRYHRSLAPFPLPIGAPKETPHNVVRCLFEDLLKAQSPAVAPGLLVEPVFLGIENRILEKDRERQELRDFDPVDFDLDEDGPLREEYIPKRRSSGSFSLPDNSKAERMLPPPAQWSPGAADSPVNVPTKASYQAVQRSPRSFEGIMSSFQHFLQPSPHYHSSIAEIDVKHHNAVSSHSFPASYHTYSGSYITSALRLSAPVNATSYFQSAFSAHEQYQAPWIRI</sequence>
<dbReference type="Gene3D" id="1.10.472.10">
    <property type="entry name" value="Cyclin-like"/>
    <property type="match status" value="1"/>
</dbReference>
<feature type="region of interest" description="Disordered" evidence="1">
    <location>
        <begin position="489"/>
        <end position="528"/>
    </location>
</feature>
<dbReference type="GO" id="GO:0019901">
    <property type="term" value="F:protein kinase binding"/>
    <property type="evidence" value="ECO:0007669"/>
    <property type="project" value="InterPro"/>
</dbReference>
<dbReference type="OrthoDB" id="286814at2759"/>
<feature type="compositionally biased region" description="Basic and acidic residues" evidence="1">
    <location>
        <begin position="182"/>
        <end position="193"/>
    </location>
</feature>
<evidence type="ECO:0000256" key="1">
    <source>
        <dbReference type="SAM" id="MobiDB-lite"/>
    </source>
</evidence>
<keyword evidence="3" id="KW-1185">Reference proteome</keyword>